<dbReference type="Proteomes" id="UP000032726">
    <property type="component" value="Chromosome"/>
</dbReference>
<protein>
    <submittedName>
        <fullName evidence="1">Gliding motility-associated lipoprotein GldH</fullName>
    </submittedName>
</protein>
<dbReference type="OrthoDB" id="982482at2"/>
<evidence type="ECO:0000313" key="1">
    <source>
        <dbReference type="EMBL" id="AKA35052.1"/>
    </source>
</evidence>
<dbReference type="PROSITE" id="PS51257">
    <property type="entry name" value="PROKAR_LIPOPROTEIN"/>
    <property type="match status" value="1"/>
</dbReference>
<gene>
    <name evidence="1" type="ORF">VC82_1428</name>
</gene>
<proteinExistence type="predicted"/>
<dbReference type="InterPro" id="IPR020018">
    <property type="entry name" value="Motility-assoc_lipoprot_GldH"/>
</dbReference>
<evidence type="ECO:0000313" key="2">
    <source>
        <dbReference type="Proteomes" id="UP000032726"/>
    </source>
</evidence>
<dbReference type="KEGG" id="mlt:VC82_1428"/>
<dbReference type="EMBL" id="CP011071">
    <property type="protein sequence ID" value="AKA35052.1"/>
    <property type="molecule type" value="Genomic_DNA"/>
</dbReference>
<dbReference type="Pfam" id="PF14109">
    <property type="entry name" value="GldH_lipo"/>
    <property type="match status" value="1"/>
</dbReference>
<keyword evidence="2" id="KW-1185">Reference proteome</keyword>
<reference evidence="1 2" key="1">
    <citation type="submission" date="2015-03" db="EMBL/GenBank/DDBJ databases">
        <title>Complete genome sequence of Muricauda lutaonensis CC-HSB-11T, isolated from a coastal hot spring.</title>
        <authorList>
            <person name="Kim K.M."/>
        </authorList>
    </citation>
    <scope>NUCLEOTIDE SEQUENCE [LARGE SCALE GENOMIC DNA]</scope>
    <source>
        <strain evidence="1 2">CC-HSB-11</strain>
    </source>
</reference>
<accession>A0A0D5YS00</accession>
<dbReference type="AlphaFoldDB" id="A0A0D5YS00"/>
<name>A0A0D5YS00_9FLAO</name>
<dbReference type="STRING" id="516051.VC82_1428"/>
<sequence length="161" mass="18438">MPKYSISILLVLLLVSCNKELAYSEFQPIANGKWPATDTLEFQVSNLDSLQRHNMFINVRNNDAFPFSNLFLITEFEHPRGETVRDTLEYEMAKPNGEWLGTGHGSIKESKLWYRENVVFRDTGVYKVRVMHAMRKNGSVEGLEILEGITDVGLEIVKSKK</sequence>
<dbReference type="HOGENOM" id="CLU_109250_2_0_10"/>
<dbReference type="PATRIC" id="fig|516051.4.peg.1475"/>
<organism evidence="1 2">
    <name type="scientific">Flagellimonas lutaonensis</name>
    <dbReference type="NCBI Taxonomy" id="516051"/>
    <lineage>
        <taxon>Bacteria</taxon>
        <taxon>Pseudomonadati</taxon>
        <taxon>Bacteroidota</taxon>
        <taxon>Flavobacteriia</taxon>
        <taxon>Flavobacteriales</taxon>
        <taxon>Flavobacteriaceae</taxon>
        <taxon>Flagellimonas</taxon>
    </lineage>
</organism>
<dbReference type="RefSeq" id="WP_045801755.1">
    <property type="nucleotide sequence ID" value="NZ_CP011071.1"/>
</dbReference>
<dbReference type="NCBIfam" id="TIGR03511">
    <property type="entry name" value="GldH_lipo"/>
    <property type="match status" value="1"/>
</dbReference>
<keyword evidence="1" id="KW-0449">Lipoprotein</keyword>